<gene>
    <name evidence="1" type="ORF">DGG96_10670</name>
</gene>
<name>A0A317U0M2_9GAMM</name>
<sequence>MALVSFRDTTYRTASKKIDVGPADEVDRVFEVSVKNYLLHQDSLSEVMLCIRVALNLVNVLVRSLEVEKDQDHHC</sequence>
<protein>
    <submittedName>
        <fullName evidence="1">Uncharacterized protein</fullName>
    </submittedName>
</protein>
<evidence type="ECO:0000313" key="2">
    <source>
        <dbReference type="Proteomes" id="UP000247152"/>
    </source>
</evidence>
<organism evidence="1 2">
    <name type="scientific">Legionella qingyii</name>
    <dbReference type="NCBI Taxonomy" id="2184757"/>
    <lineage>
        <taxon>Bacteria</taxon>
        <taxon>Pseudomonadati</taxon>
        <taxon>Pseudomonadota</taxon>
        <taxon>Gammaproteobacteria</taxon>
        <taxon>Legionellales</taxon>
        <taxon>Legionellaceae</taxon>
        <taxon>Legionella</taxon>
    </lineage>
</organism>
<dbReference type="EMBL" id="QHJG01000016">
    <property type="protein sequence ID" value="PWY55573.1"/>
    <property type="molecule type" value="Genomic_DNA"/>
</dbReference>
<reference evidence="1 2" key="1">
    <citation type="submission" date="2018-05" db="EMBL/GenBank/DDBJ databases">
        <title>Legionella qingyii sp.nov., whole genome shotgun sequence.</title>
        <authorList>
            <person name="Wu H."/>
            <person name="Zhu Q."/>
            <person name="Hu C."/>
        </authorList>
    </citation>
    <scope>NUCLEOTIDE SEQUENCE [LARGE SCALE GENOMIC DNA]</scope>
    <source>
        <strain evidence="1 2">HEB18</strain>
    </source>
</reference>
<proteinExistence type="predicted"/>
<dbReference type="AlphaFoldDB" id="A0A317U0M2"/>
<evidence type="ECO:0000313" key="1">
    <source>
        <dbReference type="EMBL" id="PWY55573.1"/>
    </source>
</evidence>
<dbReference type="Proteomes" id="UP000247152">
    <property type="component" value="Unassembled WGS sequence"/>
</dbReference>
<accession>A0A317U0M2</accession>
<comment type="caution">
    <text evidence="1">The sequence shown here is derived from an EMBL/GenBank/DDBJ whole genome shotgun (WGS) entry which is preliminary data.</text>
</comment>